<keyword evidence="3" id="KW-1185">Reference proteome</keyword>
<evidence type="ECO:0000313" key="2">
    <source>
        <dbReference type="EMBL" id="RKU47091.1"/>
    </source>
</evidence>
<gene>
    <name evidence="2" type="ORF">DL546_000661</name>
</gene>
<evidence type="ECO:0000313" key="3">
    <source>
        <dbReference type="Proteomes" id="UP000275385"/>
    </source>
</evidence>
<dbReference type="Proteomes" id="UP000275385">
    <property type="component" value="Unassembled WGS sequence"/>
</dbReference>
<dbReference type="OrthoDB" id="3596036at2759"/>
<sequence length="163" mass="17781">MFQPVYILTIFLASATLSLGSTSTGPGDGKQDPERYSSCAVLDQGYILEDAIVAQNFILQNLIPTTGRSIRTNYCYYKVWNATIAGVCNGSARNRTVNVDEVARGFNEIQKDCGNDSGYHVVNNLTFSAYGLIGGIKALVPKEFAYPDFPGWSDVPEIVPVKK</sequence>
<protein>
    <recommendedName>
        <fullName evidence="4">Ecp2 effector protein domain-containing protein</fullName>
    </recommendedName>
</protein>
<name>A0A420YGW2_9PEZI</name>
<evidence type="ECO:0008006" key="4">
    <source>
        <dbReference type="Google" id="ProtNLM"/>
    </source>
</evidence>
<evidence type="ECO:0000256" key="1">
    <source>
        <dbReference type="SAM" id="SignalP"/>
    </source>
</evidence>
<feature type="chain" id="PRO_5019228570" description="Ecp2 effector protein domain-containing protein" evidence="1">
    <location>
        <begin position="21"/>
        <end position="163"/>
    </location>
</feature>
<feature type="signal peptide" evidence="1">
    <location>
        <begin position="1"/>
        <end position="20"/>
    </location>
</feature>
<keyword evidence="1" id="KW-0732">Signal</keyword>
<proteinExistence type="predicted"/>
<dbReference type="AlphaFoldDB" id="A0A420YGW2"/>
<dbReference type="EMBL" id="QVQW01000010">
    <property type="protein sequence ID" value="RKU47091.1"/>
    <property type="molecule type" value="Genomic_DNA"/>
</dbReference>
<reference evidence="2 3" key="1">
    <citation type="submission" date="2018-08" db="EMBL/GenBank/DDBJ databases">
        <title>Draft genome of the lignicolous fungus Coniochaeta pulveracea.</title>
        <authorList>
            <person name="Borstlap C.J."/>
            <person name="De Witt R.N."/>
            <person name="Botha A."/>
            <person name="Volschenk H."/>
        </authorList>
    </citation>
    <scope>NUCLEOTIDE SEQUENCE [LARGE SCALE GENOMIC DNA]</scope>
    <source>
        <strain evidence="2 3">CAB683</strain>
    </source>
</reference>
<organism evidence="2 3">
    <name type="scientific">Coniochaeta pulveracea</name>
    <dbReference type="NCBI Taxonomy" id="177199"/>
    <lineage>
        <taxon>Eukaryota</taxon>
        <taxon>Fungi</taxon>
        <taxon>Dikarya</taxon>
        <taxon>Ascomycota</taxon>
        <taxon>Pezizomycotina</taxon>
        <taxon>Sordariomycetes</taxon>
        <taxon>Sordariomycetidae</taxon>
        <taxon>Coniochaetales</taxon>
        <taxon>Coniochaetaceae</taxon>
        <taxon>Coniochaeta</taxon>
    </lineage>
</organism>
<accession>A0A420YGW2</accession>
<comment type="caution">
    <text evidence="2">The sequence shown here is derived from an EMBL/GenBank/DDBJ whole genome shotgun (WGS) entry which is preliminary data.</text>
</comment>